<protein>
    <submittedName>
        <fullName evidence="1">Uncharacterized protein</fullName>
    </submittedName>
</protein>
<name>A0A8J4Y7F6_CHIOP</name>
<organism evidence="1 2">
    <name type="scientific">Chionoecetes opilio</name>
    <name type="common">Atlantic snow crab</name>
    <name type="synonym">Cancer opilio</name>
    <dbReference type="NCBI Taxonomy" id="41210"/>
    <lineage>
        <taxon>Eukaryota</taxon>
        <taxon>Metazoa</taxon>
        <taxon>Ecdysozoa</taxon>
        <taxon>Arthropoda</taxon>
        <taxon>Crustacea</taxon>
        <taxon>Multicrustacea</taxon>
        <taxon>Malacostraca</taxon>
        <taxon>Eumalacostraca</taxon>
        <taxon>Eucarida</taxon>
        <taxon>Decapoda</taxon>
        <taxon>Pleocyemata</taxon>
        <taxon>Brachyura</taxon>
        <taxon>Eubrachyura</taxon>
        <taxon>Majoidea</taxon>
        <taxon>Majidae</taxon>
        <taxon>Chionoecetes</taxon>
    </lineage>
</organism>
<keyword evidence="2" id="KW-1185">Reference proteome</keyword>
<dbReference type="Proteomes" id="UP000770661">
    <property type="component" value="Unassembled WGS sequence"/>
</dbReference>
<gene>
    <name evidence="1" type="ORF">GWK47_010110</name>
</gene>
<comment type="caution">
    <text evidence="1">The sequence shown here is derived from an EMBL/GenBank/DDBJ whole genome shotgun (WGS) entry which is preliminary data.</text>
</comment>
<evidence type="ECO:0000313" key="1">
    <source>
        <dbReference type="EMBL" id="KAG0716270.1"/>
    </source>
</evidence>
<proteinExistence type="predicted"/>
<evidence type="ECO:0000313" key="2">
    <source>
        <dbReference type="Proteomes" id="UP000770661"/>
    </source>
</evidence>
<dbReference type="AlphaFoldDB" id="A0A8J4Y7F6"/>
<reference evidence="1" key="1">
    <citation type="submission" date="2020-07" db="EMBL/GenBank/DDBJ databases">
        <title>The High-quality genome of the commercially important snow crab, Chionoecetes opilio.</title>
        <authorList>
            <person name="Jeong J.-H."/>
            <person name="Ryu S."/>
        </authorList>
    </citation>
    <scope>NUCLEOTIDE SEQUENCE</scope>
    <source>
        <strain evidence="1">MADBK_172401_WGS</strain>
        <tissue evidence="1">Digestive gland</tissue>
    </source>
</reference>
<dbReference type="EMBL" id="JACEEZ010018986">
    <property type="protein sequence ID" value="KAG0716270.1"/>
    <property type="molecule type" value="Genomic_DNA"/>
</dbReference>
<accession>A0A8J4Y7F6</accession>
<dbReference type="OrthoDB" id="5949854at2759"/>
<sequence>MLERFTVRYYIQDQPSGVGDEARKELFCQKNGTMETFPNQQALLQHTKRAVYQAGIWTTCHMPTTDSQLAEGCGGHWIQKQSPGFLSGARSLRQQSCS</sequence>